<sequence length="79" mass="8199">MSSASGGGGSDVEARLTALEKSMERITAKVDSMSERLSRMEGEITRLPGYPGLIVVLGAFVALISSIVGVGTFLINTVP</sequence>
<evidence type="ECO:0000256" key="1">
    <source>
        <dbReference type="SAM" id="Coils"/>
    </source>
</evidence>
<evidence type="ECO:0000313" key="3">
    <source>
        <dbReference type="EMBL" id="TNC50792.1"/>
    </source>
</evidence>
<dbReference type="EMBL" id="VDFU01000006">
    <property type="protein sequence ID" value="TNC50792.1"/>
    <property type="molecule type" value="Genomic_DNA"/>
</dbReference>
<keyword evidence="2" id="KW-0472">Membrane</keyword>
<reference evidence="3 4" key="1">
    <citation type="submission" date="2019-06" db="EMBL/GenBank/DDBJ databases">
        <title>YIM 131921 draft genome.</title>
        <authorList>
            <person name="Jiang L."/>
        </authorList>
    </citation>
    <scope>NUCLEOTIDE SEQUENCE [LARGE SCALE GENOMIC DNA]</scope>
    <source>
        <strain evidence="3 4">YIM 131921</strain>
    </source>
</reference>
<organism evidence="3 4">
    <name type="scientific">Rubellimicrobium rubrum</name>
    <dbReference type="NCBI Taxonomy" id="2585369"/>
    <lineage>
        <taxon>Bacteria</taxon>
        <taxon>Pseudomonadati</taxon>
        <taxon>Pseudomonadota</taxon>
        <taxon>Alphaproteobacteria</taxon>
        <taxon>Rhodobacterales</taxon>
        <taxon>Roseobacteraceae</taxon>
        <taxon>Rubellimicrobium</taxon>
    </lineage>
</organism>
<protein>
    <submittedName>
        <fullName evidence="3">Uncharacterized protein</fullName>
    </submittedName>
</protein>
<dbReference type="Proteomes" id="UP000305887">
    <property type="component" value="Unassembled WGS sequence"/>
</dbReference>
<keyword evidence="4" id="KW-1185">Reference proteome</keyword>
<gene>
    <name evidence="3" type="ORF">FHG66_07415</name>
</gene>
<feature type="transmembrane region" description="Helical" evidence="2">
    <location>
        <begin position="50"/>
        <end position="75"/>
    </location>
</feature>
<dbReference type="OrthoDB" id="285836at2"/>
<evidence type="ECO:0000313" key="4">
    <source>
        <dbReference type="Proteomes" id="UP000305887"/>
    </source>
</evidence>
<dbReference type="Gene3D" id="1.20.5.340">
    <property type="match status" value="1"/>
</dbReference>
<dbReference type="RefSeq" id="WP_139076113.1">
    <property type="nucleotide sequence ID" value="NZ_VDFU01000006.1"/>
</dbReference>
<accession>A0A5C4MXG5</accession>
<evidence type="ECO:0000256" key="2">
    <source>
        <dbReference type="SAM" id="Phobius"/>
    </source>
</evidence>
<keyword evidence="1" id="KW-0175">Coiled coil</keyword>
<dbReference type="AlphaFoldDB" id="A0A5C4MXG5"/>
<name>A0A5C4MXG5_9RHOB</name>
<comment type="caution">
    <text evidence="3">The sequence shown here is derived from an EMBL/GenBank/DDBJ whole genome shotgun (WGS) entry which is preliminary data.</text>
</comment>
<proteinExistence type="predicted"/>
<feature type="coiled-coil region" evidence="1">
    <location>
        <begin position="16"/>
        <end position="43"/>
    </location>
</feature>
<keyword evidence="2" id="KW-0812">Transmembrane</keyword>
<keyword evidence="2" id="KW-1133">Transmembrane helix</keyword>